<evidence type="ECO:0000313" key="8">
    <source>
        <dbReference type="EMBL" id="MBY5958395.1"/>
    </source>
</evidence>
<dbReference type="GO" id="GO:0004222">
    <property type="term" value="F:metalloendopeptidase activity"/>
    <property type="evidence" value="ECO:0007669"/>
    <property type="project" value="InterPro"/>
</dbReference>
<dbReference type="GO" id="GO:0016020">
    <property type="term" value="C:membrane"/>
    <property type="evidence" value="ECO:0007669"/>
    <property type="project" value="TreeGrafter"/>
</dbReference>
<dbReference type="InterPro" id="IPR001915">
    <property type="entry name" value="Peptidase_M48"/>
</dbReference>
<reference evidence="8" key="1">
    <citation type="submission" date="2021-06" db="EMBL/GenBank/DDBJ databases">
        <title>44 bacteria genomes isolated from Dapeng, Shenzhen.</title>
        <authorList>
            <person name="Zheng W."/>
            <person name="Yu S."/>
            <person name="Huang Y."/>
        </authorList>
    </citation>
    <scope>NUCLEOTIDE SEQUENCE</scope>
    <source>
        <strain evidence="8">DP5N28-2</strain>
    </source>
</reference>
<comment type="cofactor">
    <cofactor evidence="1">
        <name>Zn(2+)</name>
        <dbReference type="ChEBI" id="CHEBI:29105"/>
    </cofactor>
</comment>
<keyword evidence="3" id="KW-0479">Metal-binding</keyword>
<keyword evidence="2" id="KW-0645">Protease</keyword>
<dbReference type="EMBL" id="JAHVHU010000008">
    <property type="protein sequence ID" value="MBY5958395.1"/>
    <property type="molecule type" value="Genomic_DNA"/>
</dbReference>
<dbReference type="EC" id="3.4.24.-" evidence="8"/>
<dbReference type="CDD" id="cd07333">
    <property type="entry name" value="M48C_bepA_like"/>
    <property type="match status" value="1"/>
</dbReference>
<gene>
    <name evidence="8" type="ORF">KUV50_09650</name>
</gene>
<accession>A0A953L933</accession>
<evidence type="ECO:0000313" key="9">
    <source>
        <dbReference type="Proteomes" id="UP000753961"/>
    </source>
</evidence>
<name>A0A953L933_9BACT</name>
<keyword evidence="9" id="KW-1185">Reference proteome</keyword>
<dbReference type="Gene3D" id="3.30.2010.10">
    <property type="entry name" value="Metalloproteases ('zincins'), catalytic domain"/>
    <property type="match status" value="1"/>
</dbReference>
<dbReference type="PANTHER" id="PTHR22726:SF1">
    <property type="entry name" value="METALLOENDOPEPTIDASE OMA1, MITOCHONDRIAL"/>
    <property type="match status" value="1"/>
</dbReference>
<dbReference type="InterPro" id="IPR051156">
    <property type="entry name" value="Mito/Outer_Membr_Metalloprot"/>
</dbReference>
<sequence length="490" mass="55413">MRYIFNPLIVTIALLFLSSCSRNPVTGKKELNFMSESQEIAMGEQSDPDVVAQFGLFEDETLQNFIDKEGQKMVKISHRPDLDFEFKILNSPVVNAFALPGGYVYFTRGILAHFSNEAEFAGVLGHEIGHVTARHGAEQYTNQILSQVGLMVGLVVSPTVRQFANEISQGVQLMMLSNSRSNESQSDKLGVEYSTKIGYDANQMANFFRTIGRIGARAGANEIPDFLSTHPNPADRFSKVHELAEKWQQKLQLPEYKINRDSYLEMIDGIIYGEDPREGYTDNNVFYHPELRFSFPYPSGWQLVNTPQQVQMAPKDQNAMMVFSLAPAKSLREAADGFVQQFKLTVSETNSKTVNGYPSYQMVADQVNEQDPSQSVRLLTYFYQDKSNNVIYQMLGVAPRQEFNSLSNYFMFTMDNFKTLRDPARINVQPDHIRIVSVPASMTLAQALRRYNMPADRFDELAILNSMELSDKLNANEKIKVISKGKSGRP</sequence>
<evidence type="ECO:0000256" key="5">
    <source>
        <dbReference type="ARBA" id="ARBA00022833"/>
    </source>
</evidence>
<comment type="caution">
    <text evidence="8">The sequence shown here is derived from an EMBL/GenBank/DDBJ whole genome shotgun (WGS) entry which is preliminary data.</text>
</comment>
<evidence type="ECO:0000256" key="2">
    <source>
        <dbReference type="ARBA" id="ARBA00022670"/>
    </source>
</evidence>
<evidence type="ECO:0000256" key="6">
    <source>
        <dbReference type="ARBA" id="ARBA00023049"/>
    </source>
</evidence>
<evidence type="ECO:0000256" key="4">
    <source>
        <dbReference type="ARBA" id="ARBA00022801"/>
    </source>
</evidence>
<protein>
    <submittedName>
        <fullName evidence="8">M48 family metalloprotease</fullName>
        <ecNumber evidence="8">3.4.24.-</ecNumber>
    </submittedName>
</protein>
<evidence type="ECO:0000256" key="3">
    <source>
        <dbReference type="ARBA" id="ARBA00022723"/>
    </source>
</evidence>
<dbReference type="AlphaFoldDB" id="A0A953L933"/>
<dbReference type="Proteomes" id="UP000753961">
    <property type="component" value="Unassembled WGS sequence"/>
</dbReference>
<dbReference type="Pfam" id="PF01435">
    <property type="entry name" value="Peptidase_M48"/>
    <property type="match status" value="1"/>
</dbReference>
<dbReference type="PANTHER" id="PTHR22726">
    <property type="entry name" value="METALLOENDOPEPTIDASE OMA1"/>
    <property type="match status" value="1"/>
</dbReference>
<organism evidence="8 9">
    <name type="scientific">Membranihabitans marinus</name>
    <dbReference type="NCBI Taxonomy" id="1227546"/>
    <lineage>
        <taxon>Bacteria</taxon>
        <taxon>Pseudomonadati</taxon>
        <taxon>Bacteroidota</taxon>
        <taxon>Saprospiria</taxon>
        <taxon>Saprospirales</taxon>
        <taxon>Saprospiraceae</taxon>
        <taxon>Membranihabitans</taxon>
    </lineage>
</organism>
<evidence type="ECO:0000256" key="1">
    <source>
        <dbReference type="ARBA" id="ARBA00001947"/>
    </source>
</evidence>
<keyword evidence="5" id="KW-0862">Zinc</keyword>
<dbReference type="GO" id="GO:0051603">
    <property type="term" value="P:proteolysis involved in protein catabolic process"/>
    <property type="evidence" value="ECO:0007669"/>
    <property type="project" value="TreeGrafter"/>
</dbReference>
<keyword evidence="6 8" id="KW-0482">Metalloprotease</keyword>
<dbReference type="GO" id="GO:0046872">
    <property type="term" value="F:metal ion binding"/>
    <property type="evidence" value="ECO:0007669"/>
    <property type="project" value="UniProtKB-KW"/>
</dbReference>
<dbReference type="PROSITE" id="PS51257">
    <property type="entry name" value="PROKAR_LIPOPROTEIN"/>
    <property type="match status" value="1"/>
</dbReference>
<evidence type="ECO:0000259" key="7">
    <source>
        <dbReference type="Pfam" id="PF01435"/>
    </source>
</evidence>
<keyword evidence="4 8" id="KW-0378">Hydrolase</keyword>
<feature type="domain" description="Peptidase M48" evidence="7">
    <location>
        <begin position="64"/>
        <end position="242"/>
    </location>
</feature>
<proteinExistence type="predicted"/>